<evidence type="ECO:0000256" key="10">
    <source>
        <dbReference type="SAM" id="MobiDB-lite"/>
    </source>
</evidence>
<feature type="transmembrane region" description="Helical" evidence="11">
    <location>
        <begin position="172"/>
        <end position="198"/>
    </location>
</feature>
<accession>A0A7W7Y7B5</accession>
<evidence type="ECO:0000256" key="5">
    <source>
        <dbReference type="ARBA" id="ARBA00022519"/>
    </source>
</evidence>
<comment type="caution">
    <text evidence="13">The sequence shown here is derived from an EMBL/GenBank/DDBJ whole genome shotgun (WGS) entry which is preliminary data.</text>
</comment>
<dbReference type="Gene3D" id="1.20.81.30">
    <property type="entry name" value="Type II secretion system (T2SS), domain F"/>
    <property type="match status" value="2"/>
</dbReference>
<reference evidence="13 14" key="1">
    <citation type="submission" date="2020-08" db="EMBL/GenBank/DDBJ databases">
        <title>Genomic Encyclopedia of Type Strains, Phase IV (KMG-IV): sequencing the most valuable type-strain genomes for metagenomic binning, comparative biology and taxonomic classification.</title>
        <authorList>
            <person name="Goeker M."/>
        </authorList>
    </citation>
    <scope>NUCLEOTIDE SEQUENCE [LARGE SCALE GENOMIC DNA]</scope>
    <source>
        <strain evidence="13 14">DSM 12252</strain>
    </source>
</reference>
<evidence type="ECO:0000256" key="8">
    <source>
        <dbReference type="ARBA" id="ARBA00023136"/>
    </source>
</evidence>
<evidence type="ECO:0000259" key="12">
    <source>
        <dbReference type="Pfam" id="PF00482"/>
    </source>
</evidence>
<proteinExistence type="inferred from homology"/>
<evidence type="ECO:0000256" key="2">
    <source>
        <dbReference type="ARBA" id="ARBA00005745"/>
    </source>
</evidence>
<dbReference type="InterPro" id="IPR042094">
    <property type="entry name" value="T2SS_GspF_sf"/>
</dbReference>
<dbReference type="PANTHER" id="PTHR30012:SF7">
    <property type="entry name" value="PROTEIN TRANSPORT PROTEIN HOFC HOMOLOG"/>
    <property type="match status" value="1"/>
</dbReference>
<dbReference type="PROSITE" id="PS00874">
    <property type="entry name" value="T2SP_F"/>
    <property type="match status" value="1"/>
</dbReference>
<evidence type="ECO:0000313" key="14">
    <source>
        <dbReference type="Proteomes" id="UP000590740"/>
    </source>
</evidence>
<dbReference type="InterPro" id="IPR003004">
    <property type="entry name" value="GspF/PilC"/>
</dbReference>
<evidence type="ECO:0000256" key="3">
    <source>
        <dbReference type="ARBA" id="ARBA00022448"/>
    </source>
</evidence>
<dbReference type="PANTHER" id="PTHR30012">
    <property type="entry name" value="GENERAL SECRETION PATHWAY PROTEIN"/>
    <property type="match status" value="1"/>
</dbReference>
<dbReference type="GO" id="GO:0015628">
    <property type="term" value="P:protein secretion by the type II secretion system"/>
    <property type="evidence" value="ECO:0007669"/>
    <property type="project" value="TreeGrafter"/>
</dbReference>
<comment type="subcellular location">
    <subcellularLocation>
        <location evidence="1">Cell inner membrane</location>
        <topology evidence="1">Multi-pass membrane protein</topology>
    </subcellularLocation>
    <subcellularLocation>
        <location evidence="9">Cell membrane</location>
        <topology evidence="9">Multi-pass membrane protein</topology>
    </subcellularLocation>
</comment>
<dbReference type="EMBL" id="JACHIG010000001">
    <property type="protein sequence ID" value="MBB5030943.1"/>
    <property type="molecule type" value="Genomic_DNA"/>
</dbReference>
<feature type="domain" description="Type II secretion system protein GspF" evidence="12">
    <location>
        <begin position="279"/>
        <end position="399"/>
    </location>
</feature>
<gene>
    <name evidence="13" type="ORF">HNQ65_000497</name>
</gene>
<keyword evidence="5" id="KW-0997">Cell inner membrane</keyword>
<feature type="transmembrane region" description="Helical" evidence="11">
    <location>
        <begin position="228"/>
        <end position="247"/>
    </location>
</feature>
<feature type="domain" description="Type II secretion system protein GspF" evidence="12">
    <location>
        <begin position="77"/>
        <end position="199"/>
    </location>
</feature>
<evidence type="ECO:0000256" key="4">
    <source>
        <dbReference type="ARBA" id="ARBA00022475"/>
    </source>
</evidence>
<keyword evidence="4" id="KW-1003">Cell membrane</keyword>
<evidence type="ECO:0000256" key="9">
    <source>
        <dbReference type="RuleBase" id="RU003923"/>
    </source>
</evidence>
<dbReference type="InterPro" id="IPR001992">
    <property type="entry name" value="T2SS_GspF/T4SS_PilC_CS"/>
</dbReference>
<keyword evidence="8 11" id="KW-0472">Membrane</keyword>
<dbReference type="GO" id="GO:0005886">
    <property type="term" value="C:plasma membrane"/>
    <property type="evidence" value="ECO:0007669"/>
    <property type="project" value="UniProtKB-SubCell"/>
</dbReference>
<evidence type="ECO:0000256" key="11">
    <source>
        <dbReference type="SAM" id="Phobius"/>
    </source>
</evidence>
<keyword evidence="6 9" id="KW-0812">Transmembrane</keyword>
<evidence type="ECO:0000256" key="1">
    <source>
        <dbReference type="ARBA" id="ARBA00004429"/>
    </source>
</evidence>
<comment type="similarity">
    <text evidence="2 9">Belongs to the GSP F family.</text>
</comment>
<dbReference type="InterPro" id="IPR018076">
    <property type="entry name" value="T2SS_GspF_dom"/>
</dbReference>
<dbReference type="PRINTS" id="PR00812">
    <property type="entry name" value="BCTERIALGSPF"/>
</dbReference>
<keyword evidence="14" id="KW-1185">Reference proteome</keyword>
<feature type="region of interest" description="Disordered" evidence="10">
    <location>
        <begin position="37"/>
        <end position="64"/>
    </location>
</feature>
<dbReference type="Proteomes" id="UP000590740">
    <property type="component" value="Unassembled WGS sequence"/>
</dbReference>
<organism evidence="13 14">
    <name type="scientific">Prosthecobacter vanneervenii</name>
    <dbReference type="NCBI Taxonomy" id="48466"/>
    <lineage>
        <taxon>Bacteria</taxon>
        <taxon>Pseudomonadati</taxon>
        <taxon>Verrucomicrobiota</taxon>
        <taxon>Verrucomicrobiia</taxon>
        <taxon>Verrucomicrobiales</taxon>
        <taxon>Verrucomicrobiaceae</taxon>
        <taxon>Prosthecobacter</taxon>
    </lineage>
</organism>
<keyword evidence="7 11" id="KW-1133">Transmembrane helix</keyword>
<dbReference type="RefSeq" id="WP_184337892.1">
    <property type="nucleotide sequence ID" value="NZ_JACHIG010000001.1"/>
</dbReference>
<evidence type="ECO:0000256" key="7">
    <source>
        <dbReference type="ARBA" id="ARBA00022989"/>
    </source>
</evidence>
<feature type="transmembrane region" description="Helical" evidence="11">
    <location>
        <begin position="382"/>
        <end position="403"/>
    </location>
</feature>
<evidence type="ECO:0000256" key="6">
    <source>
        <dbReference type="ARBA" id="ARBA00022692"/>
    </source>
</evidence>
<protein>
    <submittedName>
        <fullName evidence="13">General secretion pathway protein F/type IV pilus assembly protein PilC</fullName>
    </submittedName>
</protein>
<dbReference type="Pfam" id="PF00482">
    <property type="entry name" value="T2SSF"/>
    <property type="match status" value="2"/>
</dbReference>
<evidence type="ECO:0000313" key="13">
    <source>
        <dbReference type="EMBL" id="MBB5030943.1"/>
    </source>
</evidence>
<sequence>MPAFAYQALSADGSVKAGTIEAADRSDALRQLARRGLQARSIQSQSHGQAAAATAEKKAQPAEPNSLALNKADVIRFTEDMGDLLSSGLQVEQALHAMENRSASKLGTLAGQARELVRNGVPLSSALRQASSAFDELYCNMIAAGENSGALDEIMDRQARHLRLMESVHAKVVGALIYPAFLFATGAALAVIMVTYLLPKMAGLLTGTGKEPPLMIRLSLALSEILRGYWWALAILLALVVMSLVAVHKTPAFKSWWHKLMISLPAIRDITRAHFELQFFETLGSLLRGGVPLLPALELVRRAITNLHLKHALSQAEVLVQEGASLSHAMKKTKALDSQAIDVIRIGEDTGHLSEVLGKAAARMDTQLSRVIERATALIQPCLLMIMAVLVGGLVWTMINIVFSTLNQLKH</sequence>
<dbReference type="AlphaFoldDB" id="A0A7W7Y7B5"/>
<keyword evidence="3 9" id="KW-0813">Transport</keyword>
<name>A0A7W7Y7B5_9BACT</name>